<dbReference type="GO" id="GO:0046872">
    <property type="term" value="F:metal ion binding"/>
    <property type="evidence" value="ECO:0007669"/>
    <property type="project" value="InterPro"/>
</dbReference>
<dbReference type="InterPro" id="IPR011765">
    <property type="entry name" value="Pept_M16_N"/>
</dbReference>
<sequence length="425" mass="45281">MQAASRSVSAPSVSSPTHLVTFPNGLTLAAEQRAGPGFAFDLRVPLGSAHDPRGREGSVSLLEEWLTKGAGTRDARQFQEALDDLGLRRGGGVGAEATRFAVSGLNADLGEALSLCADLVQRPLLPDSEFGVLLDLARQDLEAMQDSPAEELALVARRLAFPAAQSGDTAGYAHPSSGTLESLQHIGAADVRALFGRFGAAGSILSVVSAQACEEVEALVRHSFGNWRTATEAPERVPLVFAPGQTTHLPGDSQQAHLSLYWRGVAPTHPDWLPWHLSLGVLSGGSASRLFSAVREERGLAYSAQIGAQVLNDQGFMSGYAGSTPARAQETLDVMLQEVERLKQGVTEAEFLRARAALVASTVFGAESLRGRVVALTRDLSLFGAVRQPPELRAQIEAITLEDVNSFLERWEPELPNLVTLGLRP</sequence>
<feature type="domain" description="Peptidase M16 N-terminal" evidence="1">
    <location>
        <begin position="41"/>
        <end position="150"/>
    </location>
</feature>
<dbReference type="SUPFAM" id="SSF63411">
    <property type="entry name" value="LuxS/MPP-like metallohydrolase"/>
    <property type="match status" value="2"/>
</dbReference>
<evidence type="ECO:0000313" key="4">
    <source>
        <dbReference type="Proteomes" id="UP000603865"/>
    </source>
</evidence>
<evidence type="ECO:0000313" key="3">
    <source>
        <dbReference type="EMBL" id="GGR11972.1"/>
    </source>
</evidence>
<evidence type="ECO:0008006" key="5">
    <source>
        <dbReference type="Google" id="ProtNLM"/>
    </source>
</evidence>
<reference evidence="3" key="1">
    <citation type="journal article" date="2014" name="Int. J. Syst. Evol. Microbiol.">
        <title>Complete genome sequence of Corynebacterium casei LMG S-19264T (=DSM 44701T), isolated from a smear-ripened cheese.</title>
        <authorList>
            <consortium name="US DOE Joint Genome Institute (JGI-PGF)"/>
            <person name="Walter F."/>
            <person name="Albersmeier A."/>
            <person name="Kalinowski J."/>
            <person name="Ruckert C."/>
        </authorList>
    </citation>
    <scope>NUCLEOTIDE SEQUENCE</scope>
    <source>
        <strain evidence="3">JCM 31311</strain>
    </source>
</reference>
<dbReference type="RefSeq" id="WP_189090949.1">
    <property type="nucleotide sequence ID" value="NZ_BMQL01000014.1"/>
</dbReference>
<accession>A0A918F5W6</accession>
<protein>
    <recommendedName>
        <fullName evidence="5">Insulinase family protein</fullName>
    </recommendedName>
</protein>
<dbReference type="AlphaFoldDB" id="A0A918F5W6"/>
<dbReference type="InterPro" id="IPR050361">
    <property type="entry name" value="MPP/UQCRC_Complex"/>
</dbReference>
<dbReference type="EMBL" id="BMQL01000014">
    <property type="protein sequence ID" value="GGR11972.1"/>
    <property type="molecule type" value="Genomic_DNA"/>
</dbReference>
<keyword evidence="4" id="KW-1185">Reference proteome</keyword>
<evidence type="ECO:0000259" key="1">
    <source>
        <dbReference type="Pfam" id="PF00675"/>
    </source>
</evidence>
<reference evidence="3" key="2">
    <citation type="submission" date="2020-09" db="EMBL/GenBank/DDBJ databases">
        <authorList>
            <person name="Sun Q."/>
            <person name="Ohkuma M."/>
        </authorList>
    </citation>
    <scope>NUCLEOTIDE SEQUENCE</scope>
    <source>
        <strain evidence="3">JCM 31311</strain>
    </source>
</reference>
<dbReference type="Pfam" id="PF05193">
    <property type="entry name" value="Peptidase_M16_C"/>
    <property type="match status" value="1"/>
</dbReference>
<dbReference type="Pfam" id="PF00675">
    <property type="entry name" value="Peptidase_M16"/>
    <property type="match status" value="1"/>
</dbReference>
<comment type="caution">
    <text evidence="3">The sequence shown here is derived from an EMBL/GenBank/DDBJ whole genome shotgun (WGS) entry which is preliminary data.</text>
</comment>
<dbReference type="Gene3D" id="3.30.830.10">
    <property type="entry name" value="Metalloenzyme, LuxS/M16 peptidase-like"/>
    <property type="match status" value="2"/>
</dbReference>
<dbReference type="Proteomes" id="UP000603865">
    <property type="component" value="Unassembled WGS sequence"/>
</dbReference>
<dbReference type="PANTHER" id="PTHR11851">
    <property type="entry name" value="METALLOPROTEASE"/>
    <property type="match status" value="1"/>
</dbReference>
<name>A0A918F5W6_9DEIO</name>
<dbReference type="InterPro" id="IPR007863">
    <property type="entry name" value="Peptidase_M16_C"/>
</dbReference>
<feature type="domain" description="Peptidase M16 C-terminal" evidence="2">
    <location>
        <begin position="205"/>
        <end position="358"/>
    </location>
</feature>
<organism evidence="3 4">
    <name type="scientific">Deinococcus ruber</name>
    <dbReference type="NCBI Taxonomy" id="1848197"/>
    <lineage>
        <taxon>Bacteria</taxon>
        <taxon>Thermotogati</taxon>
        <taxon>Deinococcota</taxon>
        <taxon>Deinococci</taxon>
        <taxon>Deinococcales</taxon>
        <taxon>Deinococcaceae</taxon>
        <taxon>Deinococcus</taxon>
    </lineage>
</organism>
<dbReference type="PANTHER" id="PTHR11851:SF219">
    <property type="entry name" value="HYPOTHETICAL ZINC PROTEASE"/>
    <property type="match status" value="1"/>
</dbReference>
<dbReference type="InterPro" id="IPR011249">
    <property type="entry name" value="Metalloenz_LuxS/M16"/>
</dbReference>
<proteinExistence type="predicted"/>
<gene>
    <name evidence="3" type="ORF">GCM10008957_26040</name>
</gene>
<evidence type="ECO:0000259" key="2">
    <source>
        <dbReference type="Pfam" id="PF05193"/>
    </source>
</evidence>